<feature type="domain" description="Helicase ATP-binding" evidence="5">
    <location>
        <begin position="1"/>
        <end position="178"/>
    </location>
</feature>
<feature type="region of interest" description="Disordered" evidence="4">
    <location>
        <begin position="1"/>
        <end position="44"/>
    </location>
</feature>
<evidence type="ECO:0000256" key="1">
    <source>
        <dbReference type="ARBA" id="ARBA00022741"/>
    </source>
</evidence>
<proteinExistence type="predicted"/>
<dbReference type="PANTHER" id="PTHR11472:SF41">
    <property type="entry name" value="ATP-DEPENDENT DNA HELICASE DDX11-RELATED"/>
    <property type="match status" value="1"/>
</dbReference>
<organism evidence="6 7">
    <name type="scientific">Sphaeroforma arctica JP610</name>
    <dbReference type="NCBI Taxonomy" id="667725"/>
    <lineage>
        <taxon>Eukaryota</taxon>
        <taxon>Ichthyosporea</taxon>
        <taxon>Ichthyophonida</taxon>
        <taxon>Sphaeroforma</taxon>
    </lineage>
</organism>
<evidence type="ECO:0000256" key="3">
    <source>
        <dbReference type="ARBA" id="ARBA00022840"/>
    </source>
</evidence>
<dbReference type="GO" id="GO:0005634">
    <property type="term" value="C:nucleus"/>
    <property type="evidence" value="ECO:0007669"/>
    <property type="project" value="TreeGrafter"/>
</dbReference>
<gene>
    <name evidence="6" type="ORF">SARC_13784</name>
</gene>
<protein>
    <recommendedName>
        <fullName evidence="5">Helicase ATP-binding domain-containing protein</fullName>
    </recommendedName>
</protein>
<dbReference type="RefSeq" id="XP_014147559.1">
    <property type="nucleotide sequence ID" value="XM_014292084.1"/>
</dbReference>
<dbReference type="OrthoDB" id="19182at2759"/>
<feature type="compositionally biased region" description="Acidic residues" evidence="4">
    <location>
        <begin position="28"/>
        <end position="43"/>
    </location>
</feature>
<evidence type="ECO:0000313" key="7">
    <source>
        <dbReference type="Proteomes" id="UP000054560"/>
    </source>
</evidence>
<feature type="non-terminal residue" evidence="6">
    <location>
        <position position="178"/>
    </location>
</feature>
<evidence type="ECO:0000256" key="4">
    <source>
        <dbReference type="SAM" id="MobiDB-lite"/>
    </source>
</evidence>
<dbReference type="GO" id="GO:0005524">
    <property type="term" value="F:ATP binding"/>
    <property type="evidence" value="ECO:0007669"/>
    <property type="project" value="UniProtKB-KW"/>
</dbReference>
<dbReference type="GO" id="GO:0016818">
    <property type="term" value="F:hydrolase activity, acting on acid anhydrides, in phosphorus-containing anhydrides"/>
    <property type="evidence" value="ECO:0007669"/>
    <property type="project" value="InterPro"/>
</dbReference>
<dbReference type="SMART" id="SM00488">
    <property type="entry name" value="DEXDc2"/>
    <property type="match status" value="1"/>
</dbReference>
<dbReference type="InterPro" id="IPR006554">
    <property type="entry name" value="Helicase-like_DEXD_c2"/>
</dbReference>
<keyword evidence="3" id="KW-0067">ATP-binding</keyword>
<dbReference type="InterPro" id="IPR010614">
    <property type="entry name" value="RAD3-like_helicase_DEAD"/>
</dbReference>
<dbReference type="EMBL" id="KQ245332">
    <property type="protein sequence ID" value="KNC73657.1"/>
    <property type="molecule type" value="Genomic_DNA"/>
</dbReference>
<dbReference type="PROSITE" id="PS51193">
    <property type="entry name" value="HELICASE_ATP_BIND_2"/>
    <property type="match status" value="1"/>
</dbReference>
<evidence type="ECO:0000313" key="6">
    <source>
        <dbReference type="EMBL" id="KNC73657.1"/>
    </source>
</evidence>
<sequence length="178" mass="19898">DSRATEKDLIVDYESGDEAQTKNKDDYLDSSDDGSDGSTDEFADLPSVTPKIIYCSRTHSQISQFVGELKQSPYGEEVSVTSLASRQQMCINPEVKALGSQSRINDRCLELKDKKGKKTSKTGKKGKGCPYYNLKRSKQFLKRVHNQVRDIEDLVFLGSTLETCPYYGARRSVPLAEV</sequence>
<dbReference type="GO" id="GO:0003678">
    <property type="term" value="F:DNA helicase activity"/>
    <property type="evidence" value="ECO:0007669"/>
    <property type="project" value="InterPro"/>
</dbReference>
<accession>A0A0L0FAC8</accession>
<dbReference type="GO" id="GO:0003677">
    <property type="term" value="F:DNA binding"/>
    <property type="evidence" value="ECO:0007669"/>
    <property type="project" value="InterPro"/>
</dbReference>
<reference evidence="6 7" key="1">
    <citation type="submission" date="2011-02" db="EMBL/GenBank/DDBJ databases">
        <title>The Genome Sequence of Sphaeroforma arctica JP610.</title>
        <authorList>
            <consortium name="The Broad Institute Genome Sequencing Platform"/>
            <person name="Russ C."/>
            <person name="Cuomo C."/>
            <person name="Young S.K."/>
            <person name="Zeng Q."/>
            <person name="Gargeya S."/>
            <person name="Alvarado L."/>
            <person name="Berlin A."/>
            <person name="Chapman S.B."/>
            <person name="Chen Z."/>
            <person name="Freedman E."/>
            <person name="Gellesch M."/>
            <person name="Goldberg J."/>
            <person name="Griggs A."/>
            <person name="Gujja S."/>
            <person name="Heilman E."/>
            <person name="Heiman D."/>
            <person name="Howarth C."/>
            <person name="Mehta T."/>
            <person name="Neiman D."/>
            <person name="Pearson M."/>
            <person name="Roberts A."/>
            <person name="Saif S."/>
            <person name="Shea T."/>
            <person name="Shenoy N."/>
            <person name="Sisk P."/>
            <person name="Stolte C."/>
            <person name="Sykes S."/>
            <person name="White J."/>
            <person name="Yandava C."/>
            <person name="Burger G."/>
            <person name="Gray M.W."/>
            <person name="Holland P.W.H."/>
            <person name="King N."/>
            <person name="Lang F.B.F."/>
            <person name="Roger A.J."/>
            <person name="Ruiz-Trillo I."/>
            <person name="Haas B."/>
            <person name="Nusbaum C."/>
            <person name="Birren B."/>
        </authorList>
    </citation>
    <scope>NUCLEOTIDE SEQUENCE [LARGE SCALE GENOMIC DNA]</scope>
    <source>
        <strain evidence="6 7">JP610</strain>
    </source>
</reference>
<dbReference type="STRING" id="667725.A0A0L0FAC8"/>
<dbReference type="GO" id="GO:0034085">
    <property type="term" value="P:establishment of sister chromatid cohesion"/>
    <property type="evidence" value="ECO:0007669"/>
    <property type="project" value="TreeGrafter"/>
</dbReference>
<dbReference type="Pfam" id="PF06733">
    <property type="entry name" value="DEAD_2"/>
    <property type="match status" value="1"/>
</dbReference>
<dbReference type="GeneID" id="25914288"/>
<evidence type="ECO:0000259" key="5">
    <source>
        <dbReference type="PROSITE" id="PS51193"/>
    </source>
</evidence>
<feature type="compositionally biased region" description="Basic and acidic residues" evidence="4">
    <location>
        <begin position="1"/>
        <end position="10"/>
    </location>
</feature>
<dbReference type="InterPro" id="IPR027417">
    <property type="entry name" value="P-loop_NTPase"/>
</dbReference>
<dbReference type="Proteomes" id="UP000054560">
    <property type="component" value="Unassembled WGS sequence"/>
</dbReference>
<evidence type="ECO:0000256" key="2">
    <source>
        <dbReference type="ARBA" id="ARBA00022801"/>
    </source>
</evidence>
<dbReference type="PANTHER" id="PTHR11472">
    <property type="entry name" value="DNA REPAIR DEAD HELICASE RAD3/XP-D SUBFAMILY MEMBER"/>
    <property type="match status" value="1"/>
</dbReference>
<keyword evidence="7" id="KW-1185">Reference proteome</keyword>
<name>A0A0L0FAC8_9EUKA</name>
<dbReference type="AlphaFoldDB" id="A0A0L0FAC8"/>
<feature type="non-terminal residue" evidence="6">
    <location>
        <position position="1"/>
    </location>
</feature>
<dbReference type="InterPro" id="IPR014013">
    <property type="entry name" value="Helic_SF1/SF2_ATP-bd_DinG/Rad3"/>
</dbReference>
<keyword evidence="1" id="KW-0547">Nucleotide-binding</keyword>
<keyword evidence="2" id="KW-0378">Hydrolase</keyword>
<dbReference type="eggNOG" id="KOG1133">
    <property type="taxonomic scope" value="Eukaryota"/>
</dbReference>
<dbReference type="InterPro" id="IPR045028">
    <property type="entry name" value="DinG/Rad3-like"/>
</dbReference>
<dbReference type="Gene3D" id="3.40.50.300">
    <property type="entry name" value="P-loop containing nucleotide triphosphate hydrolases"/>
    <property type="match status" value="1"/>
</dbReference>